<dbReference type="PANTHER" id="PTHR39190:SF1">
    <property type="entry name" value="FLAGELLAR ASSEMBLY FACTOR FLIW"/>
    <property type="match status" value="1"/>
</dbReference>
<dbReference type="Proteomes" id="UP000548632">
    <property type="component" value="Unassembled WGS sequence"/>
</dbReference>
<dbReference type="HAMAP" id="MF_01185">
    <property type="entry name" value="FliW"/>
    <property type="match status" value="1"/>
</dbReference>
<gene>
    <name evidence="4 5" type="primary">fliW</name>
    <name evidence="5" type="ORF">HUK38_03395</name>
</gene>
<keyword evidence="6" id="KW-1185">Reference proteome</keyword>
<comment type="caution">
    <text evidence="5">The sequence shown here is derived from an EMBL/GenBank/DDBJ whole genome shotgun (WGS) entry which is preliminary data.</text>
</comment>
<keyword evidence="5" id="KW-0966">Cell projection</keyword>
<dbReference type="InterPro" id="IPR003775">
    <property type="entry name" value="Flagellar_assembly_factor_FliW"/>
</dbReference>
<comment type="subunit">
    <text evidence="4">Interacts with translational regulator CsrA and flagellin(s).</text>
</comment>
<accession>A0A839HCZ2</accession>
<dbReference type="SUPFAM" id="SSF141457">
    <property type="entry name" value="BH3618-like"/>
    <property type="match status" value="1"/>
</dbReference>
<dbReference type="InterPro" id="IPR024046">
    <property type="entry name" value="Flagellar_assmbl_FliW_dom_sf"/>
</dbReference>
<keyword evidence="2 4" id="KW-1005">Bacterial flagellum biogenesis</keyword>
<reference evidence="5 6" key="1">
    <citation type="journal article" date="2020" name="Arch. Microbiol.">
        <title>The genome sequence of the giant phototrophic gammaproteobacterium Thiospirillum jenense gives insight into its physiological properties and phylogenetic relationships.</title>
        <authorList>
            <person name="Imhoff J.F."/>
            <person name="Meyer T.E."/>
            <person name="Kyndt J.A."/>
        </authorList>
    </citation>
    <scope>NUCLEOTIDE SEQUENCE [LARGE SCALE GENOMIC DNA]</scope>
    <source>
        <strain evidence="5 6">DSM 216</strain>
    </source>
</reference>
<keyword evidence="5" id="KW-0969">Cilium</keyword>
<protein>
    <recommendedName>
        <fullName evidence="4">Flagellar assembly factor FliW</fullName>
    </recommendedName>
</protein>
<evidence type="ECO:0000256" key="1">
    <source>
        <dbReference type="ARBA" id="ARBA00022490"/>
    </source>
</evidence>
<dbReference type="PANTHER" id="PTHR39190">
    <property type="entry name" value="FLAGELLAR ASSEMBLY FACTOR FLIW"/>
    <property type="match status" value="1"/>
</dbReference>
<dbReference type="GO" id="GO:0005737">
    <property type="term" value="C:cytoplasm"/>
    <property type="evidence" value="ECO:0007669"/>
    <property type="project" value="UniProtKB-SubCell"/>
</dbReference>
<comment type="function">
    <text evidence="4">Acts as an anti-CsrA protein, binds CsrA and prevents it from repressing translation of its target genes, one of which is flagellin. Binds to flagellin and participates in the assembly of the flagellum.</text>
</comment>
<evidence type="ECO:0000313" key="6">
    <source>
        <dbReference type="Proteomes" id="UP000548632"/>
    </source>
</evidence>
<comment type="subcellular location">
    <subcellularLocation>
        <location evidence="4">Cytoplasm</location>
    </subcellularLocation>
</comment>
<keyword evidence="4" id="KW-0143">Chaperone</keyword>
<evidence type="ECO:0000256" key="2">
    <source>
        <dbReference type="ARBA" id="ARBA00022795"/>
    </source>
</evidence>
<keyword evidence="5" id="KW-0282">Flagellum</keyword>
<dbReference type="AlphaFoldDB" id="A0A839HCZ2"/>
<dbReference type="Gene3D" id="2.30.290.10">
    <property type="entry name" value="BH3618-like"/>
    <property type="match status" value="1"/>
</dbReference>
<dbReference type="GO" id="GO:0006417">
    <property type="term" value="P:regulation of translation"/>
    <property type="evidence" value="ECO:0007669"/>
    <property type="project" value="UniProtKB-KW"/>
</dbReference>
<organism evidence="5 6">
    <name type="scientific">Thiospirillum jenense</name>
    <dbReference type="NCBI Taxonomy" id="1653858"/>
    <lineage>
        <taxon>Bacteria</taxon>
        <taxon>Pseudomonadati</taxon>
        <taxon>Pseudomonadota</taxon>
        <taxon>Gammaproteobacteria</taxon>
        <taxon>Chromatiales</taxon>
        <taxon>Chromatiaceae</taxon>
        <taxon>Thiospirillum</taxon>
    </lineage>
</organism>
<dbReference type="Pfam" id="PF02623">
    <property type="entry name" value="FliW"/>
    <property type="match status" value="1"/>
</dbReference>
<name>A0A839HCZ2_9GAMM</name>
<dbReference type="GO" id="GO:0044780">
    <property type="term" value="P:bacterial-type flagellum assembly"/>
    <property type="evidence" value="ECO:0007669"/>
    <property type="project" value="UniProtKB-UniRule"/>
</dbReference>
<evidence type="ECO:0000256" key="4">
    <source>
        <dbReference type="HAMAP-Rule" id="MF_01185"/>
    </source>
</evidence>
<dbReference type="EMBL" id="JABVCQ010000005">
    <property type="protein sequence ID" value="MBB1125276.1"/>
    <property type="molecule type" value="Genomic_DNA"/>
</dbReference>
<sequence length="141" mass="15984">MTTDTAHVPHEADKIISFPEGIPGFEEYKQYVLFHSEEQDSNLYWLESVEAPEIQFTLVDPTVYGVNYTLDLTDEEEALLQSEDPNEIQVFLMLSKKRAPDADSASINANIAGPILINVRTRLGMQKILVRSHVEVHIIQD</sequence>
<keyword evidence="1 4" id="KW-0963">Cytoplasm</keyword>
<comment type="similarity">
    <text evidence="4">Belongs to the FliW family.</text>
</comment>
<keyword evidence="3 4" id="KW-0810">Translation regulation</keyword>
<proteinExistence type="inferred from homology"/>
<dbReference type="RefSeq" id="WP_182582476.1">
    <property type="nucleotide sequence ID" value="NZ_JABVCQ010000005.1"/>
</dbReference>
<evidence type="ECO:0000313" key="5">
    <source>
        <dbReference type="EMBL" id="MBB1125276.1"/>
    </source>
</evidence>
<evidence type="ECO:0000256" key="3">
    <source>
        <dbReference type="ARBA" id="ARBA00022845"/>
    </source>
</evidence>